<reference evidence="2 3" key="1">
    <citation type="submission" date="2024-07" db="EMBL/GenBank/DDBJ databases">
        <title>Section-level genome sequencing and comparative genomics of Aspergillus sections Usti and Cavernicolus.</title>
        <authorList>
            <consortium name="Lawrence Berkeley National Laboratory"/>
            <person name="Nybo J.L."/>
            <person name="Vesth T.C."/>
            <person name="Theobald S."/>
            <person name="Frisvad J.C."/>
            <person name="Larsen T.O."/>
            <person name="Kjaerboelling I."/>
            <person name="Rothschild-Mancinelli K."/>
            <person name="Lyhne E.K."/>
            <person name="Kogle M.E."/>
            <person name="Barry K."/>
            <person name="Clum A."/>
            <person name="Na H."/>
            <person name="Ledsgaard L."/>
            <person name="Lin J."/>
            <person name="Lipzen A."/>
            <person name="Kuo A."/>
            <person name="Riley R."/>
            <person name="Mondo S."/>
            <person name="Labutti K."/>
            <person name="Haridas S."/>
            <person name="Pangalinan J."/>
            <person name="Salamov A.A."/>
            <person name="Simmons B.A."/>
            <person name="Magnuson J.K."/>
            <person name="Chen J."/>
            <person name="Drula E."/>
            <person name="Henrissat B."/>
            <person name="Wiebenga A."/>
            <person name="Lubbers R.J."/>
            <person name="Gomes A.C."/>
            <person name="Macurrencykelacurrency M.R."/>
            <person name="Stajich J."/>
            <person name="Grigoriev I.V."/>
            <person name="Mortensen U.H."/>
            <person name="De Vries R.P."/>
            <person name="Baker S.E."/>
            <person name="Andersen M.R."/>
        </authorList>
    </citation>
    <scope>NUCLEOTIDE SEQUENCE [LARGE SCALE GENOMIC DNA]</scope>
    <source>
        <strain evidence="2 3">CBS 449.75</strain>
    </source>
</reference>
<dbReference type="Proteomes" id="UP001610432">
    <property type="component" value="Unassembled WGS sequence"/>
</dbReference>
<dbReference type="PROSITE" id="PS50181">
    <property type="entry name" value="FBOX"/>
    <property type="match status" value="1"/>
</dbReference>
<dbReference type="Gene3D" id="1.20.1280.50">
    <property type="match status" value="1"/>
</dbReference>
<dbReference type="SUPFAM" id="SSF69322">
    <property type="entry name" value="Tricorn protease domain 2"/>
    <property type="match status" value="1"/>
</dbReference>
<dbReference type="EMBL" id="JBFXLQ010000044">
    <property type="protein sequence ID" value="KAL2864106.1"/>
    <property type="molecule type" value="Genomic_DNA"/>
</dbReference>
<evidence type="ECO:0000313" key="2">
    <source>
        <dbReference type="EMBL" id="KAL2864106.1"/>
    </source>
</evidence>
<organism evidence="2 3">
    <name type="scientific">Aspergillus lucknowensis</name>
    <dbReference type="NCBI Taxonomy" id="176173"/>
    <lineage>
        <taxon>Eukaryota</taxon>
        <taxon>Fungi</taxon>
        <taxon>Dikarya</taxon>
        <taxon>Ascomycota</taxon>
        <taxon>Pezizomycotina</taxon>
        <taxon>Eurotiomycetes</taxon>
        <taxon>Eurotiomycetidae</taxon>
        <taxon>Eurotiales</taxon>
        <taxon>Aspergillaceae</taxon>
        <taxon>Aspergillus</taxon>
        <taxon>Aspergillus subgen. Nidulantes</taxon>
    </lineage>
</organism>
<dbReference type="InterPro" id="IPR001810">
    <property type="entry name" value="F-box_dom"/>
</dbReference>
<dbReference type="Pfam" id="PF12937">
    <property type="entry name" value="F-box-like"/>
    <property type="match status" value="1"/>
</dbReference>
<proteinExistence type="predicted"/>
<dbReference type="RefSeq" id="XP_070883085.1">
    <property type="nucleotide sequence ID" value="XM_071033599.1"/>
</dbReference>
<feature type="domain" description="F-box" evidence="1">
    <location>
        <begin position="8"/>
        <end position="57"/>
    </location>
</feature>
<accession>A0ABR4LHY3</accession>
<dbReference type="SUPFAM" id="SSF81383">
    <property type="entry name" value="F-box domain"/>
    <property type="match status" value="1"/>
</dbReference>
<keyword evidence="3" id="KW-1185">Reference proteome</keyword>
<name>A0ABR4LHY3_9EURO</name>
<evidence type="ECO:0000259" key="1">
    <source>
        <dbReference type="PROSITE" id="PS50181"/>
    </source>
</evidence>
<dbReference type="InterPro" id="IPR036047">
    <property type="entry name" value="F-box-like_dom_sf"/>
</dbReference>
<dbReference type="GeneID" id="98148671"/>
<comment type="caution">
    <text evidence="2">The sequence shown here is derived from an EMBL/GenBank/DDBJ whole genome shotgun (WGS) entry which is preliminary data.</text>
</comment>
<protein>
    <recommendedName>
        <fullName evidence="1">F-box domain-containing protein</fullName>
    </recommendedName>
</protein>
<dbReference type="CDD" id="cd09917">
    <property type="entry name" value="F-box_SF"/>
    <property type="match status" value="1"/>
</dbReference>
<gene>
    <name evidence="2" type="ORF">BJX67DRAFT_384105</name>
</gene>
<evidence type="ECO:0000313" key="3">
    <source>
        <dbReference type="Proteomes" id="UP001610432"/>
    </source>
</evidence>
<sequence length="580" mass="64050">MQVGAPVADPLAILPPELVLRVLEFASLPAIASLTAVSKAWHQFIDRTHQDAIYSSKVKASQVPTGCPRDLLSLSDVPTFSRWFENTPSWKSLCQRQTLLARNWASSSPVSRELVLQVGDDPVWRFRADLKRRFIVSTSHSGGLNVTDLDTGQSLWRLPSTLDSDDEDAVRPYAHLEYQDGMAVFDRDGDAVEVWQADLDGAGRGEFRRIAILDHDCQTRGFQLSYWTLCVVSTQGQGFVYDMKQRPPKLITHLDIERDAVGHLDQSEDAVMYSMGSRGYHVYNKASGEFMGILNPSYCTEKYHIRPGLPSLPSASTRPMAAARHRPMQPVSLGPPFSDRMLPIKLEEGPLPLPDDPDHVRNGEDEWGAGMQDGDLFVGVSRAGRVFICSNWRQALQGSRGLAACSAIIECESDGSTFDLGGWLSVRNNRLMFEVQDQIYIVALDGENHIQDVARPLRASYSLYSSSTPQLAVPVSFMALYDDAIMTTYTTLGHRQTPPNAPGGRIFPTKTIRIICLAPDSNASASYPTFSADATASSPVGEGIWSPDQNQAQRSRAMFHLLSMLMDEHDGAGDVVTDEE</sequence>